<keyword evidence="3" id="KW-1185">Reference proteome</keyword>
<dbReference type="InterPro" id="IPR013149">
    <property type="entry name" value="ADH-like_C"/>
</dbReference>
<dbReference type="InterPro" id="IPR013154">
    <property type="entry name" value="ADH-like_N"/>
</dbReference>
<dbReference type="InterPro" id="IPR051397">
    <property type="entry name" value="Zn-ADH-like_protein"/>
</dbReference>
<dbReference type="Gene3D" id="3.40.50.720">
    <property type="entry name" value="NAD(P)-binding Rossmann-like Domain"/>
    <property type="match status" value="1"/>
</dbReference>
<dbReference type="SMART" id="SM00829">
    <property type="entry name" value="PKS_ER"/>
    <property type="match status" value="1"/>
</dbReference>
<evidence type="ECO:0000313" key="2">
    <source>
        <dbReference type="EMBL" id="MES0873961.1"/>
    </source>
</evidence>
<feature type="domain" description="Enoyl reductase (ER)" evidence="1">
    <location>
        <begin position="10"/>
        <end position="322"/>
    </location>
</feature>
<keyword evidence="2" id="KW-0560">Oxidoreductase</keyword>
<comment type="caution">
    <text evidence="2">The sequence shown here is derived from an EMBL/GenBank/DDBJ whole genome shotgun (WGS) entry which is preliminary data.</text>
</comment>
<dbReference type="InterPro" id="IPR002364">
    <property type="entry name" value="Quin_OxRdtase/zeta-crystal_CS"/>
</dbReference>
<dbReference type="PANTHER" id="PTHR43677:SF4">
    <property type="entry name" value="QUINONE OXIDOREDUCTASE-LIKE PROTEIN 2"/>
    <property type="match status" value="1"/>
</dbReference>
<dbReference type="EMBL" id="JBEPIJ010000007">
    <property type="protein sequence ID" value="MES0873961.1"/>
    <property type="molecule type" value="Genomic_DNA"/>
</dbReference>
<name>A0ABV2AAP8_9GAMM</name>
<dbReference type="Proteomes" id="UP001465331">
    <property type="component" value="Unassembled WGS sequence"/>
</dbReference>
<evidence type="ECO:0000313" key="3">
    <source>
        <dbReference type="Proteomes" id="UP001465331"/>
    </source>
</evidence>
<dbReference type="InterPro" id="IPR011032">
    <property type="entry name" value="GroES-like_sf"/>
</dbReference>
<proteinExistence type="predicted"/>
<gene>
    <name evidence="2" type="ORF">ABSH63_08100</name>
</gene>
<dbReference type="RefSeq" id="WP_352888876.1">
    <property type="nucleotide sequence ID" value="NZ_JBEPIJ010000007.1"/>
</dbReference>
<protein>
    <submittedName>
        <fullName evidence="2">NADPH:quinone oxidoreductase family protein</fullName>
        <ecNumber evidence="2">1.-.-.-</ecNumber>
    </submittedName>
</protein>
<dbReference type="SUPFAM" id="SSF51735">
    <property type="entry name" value="NAD(P)-binding Rossmann-fold domains"/>
    <property type="match status" value="1"/>
</dbReference>
<dbReference type="Gene3D" id="3.90.180.10">
    <property type="entry name" value="Medium-chain alcohol dehydrogenases, catalytic domain"/>
    <property type="match status" value="1"/>
</dbReference>
<dbReference type="PROSITE" id="PS01162">
    <property type="entry name" value="QOR_ZETA_CRYSTAL"/>
    <property type="match status" value="1"/>
</dbReference>
<dbReference type="EC" id="1.-.-.-" evidence="2"/>
<dbReference type="PANTHER" id="PTHR43677">
    <property type="entry name" value="SHORT-CHAIN DEHYDROGENASE/REDUCTASE"/>
    <property type="match status" value="1"/>
</dbReference>
<dbReference type="Pfam" id="PF08240">
    <property type="entry name" value="ADH_N"/>
    <property type="match status" value="1"/>
</dbReference>
<accession>A0ABV2AAP8</accession>
<dbReference type="Pfam" id="PF00107">
    <property type="entry name" value="ADH_zinc_N"/>
    <property type="match status" value="1"/>
</dbReference>
<dbReference type="InterPro" id="IPR036291">
    <property type="entry name" value="NAD(P)-bd_dom_sf"/>
</dbReference>
<dbReference type="InterPro" id="IPR020843">
    <property type="entry name" value="ER"/>
</dbReference>
<sequence length="326" mass="34863">MKALLCKSFGPPENLVVEETPDLTPGDDDAIVRVHAAGVNFPDVLIIQNKYQFKPELPFSPGGECAGVVESVGARVRNVKPGDKVIAFTGWGAFAQQVRADSRALIPMPPEMDFVTGASFVMTYATSYHALKDRAALKSGETLLVLGASGGVGLAAIQIGKALGARVIAAASTAEKLAVCKDHGADELINYNSEDLKARLKELTGGKGVDVVYDPVGGDYSEPALRSMAWRGRLLVIGFANGEIPKIPLNLPLLKGCSIVGVFWGDYAKREPMNNLMDLRTLLGWLKDGKLKPHIAGTYPLARGAEAIRQLMDRKVSGKLVITPQE</sequence>
<dbReference type="CDD" id="cd08241">
    <property type="entry name" value="QOR1"/>
    <property type="match status" value="1"/>
</dbReference>
<reference evidence="2 3" key="1">
    <citation type="submission" date="2024-06" db="EMBL/GenBank/DDBJ databases">
        <authorList>
            <person name="Li Z."/>
            <person name="Jiang Y."/>
        </authorList>
    </citation>
    <scope>NUCLEOTIDE SEQUENCE [LARGE SCALE GENOMIC DNA]</scope>
    <source>
        <strain evidence="2 3">HSW-8</strain>
    </source>
</reference>
<dbReference type="GO" id="GO:0016491">
    <property type="term" value="F:oxidoreductase activity"/>
    <property type="evidence" value="ECO:0007669"/>
    <property type="project" value="UniProtKB-KW"/>
</dbReference>
<organism evidence="2 3">
    <name type="scientific">Sinimarinibacterium thermocellulolyticum</name>
    <dbReference type="NCBI Taxonomy" id="3170016"/>
    <lineage>
        <taxon>Bacteria</taxon>
        <taxon>Pseudomonadati</taxon>
        <taxon>Pseudomonadota</taxon>
        <taxon>Gammaproteobacteria</taxon>
        <taxon>Nevskiales</taxon>
        <taxon>Nevskiaceae</taxon>
        <taxon>Sinimarinibacterium</taxon>
    </lineage>
</organism>
<dbReference type="SUPFAM" id="SSF50129">
    <property type="entry name" value="GroES-like"/>
    <property type="match status" value="1"/>
</dbReference>
<evidence type="ECO:0000259" key="1">
    <source>
        <dbReference type="SMART" id="SM00829"/>
    </source>
</evidence>